<dbReference type="Pfam" id="PF00246">
    <property type="entry name" value="Peptidase_M14"/>
    <property type="match status" value="1"/>
</dbReference>
<sequence length="411" mass="44232">MSYLNVAEVETALALAARPENAAFTELTTLPHRTWEGRTSSALRIGTRRAARAGVYLLGGVHAREWGSPDILVNLARLLTDAYRTGTGITQGGASTTAAEVRRIVTTLDVVVLPQANPDGRHHSMTRDPMWRKNRRPAGPGHPRCPGGGGRGPGVDLNRNHDFLWDHTTAFSPQAPVATSADPCDEVYRGPAAASEPETANVTWLLDRYPSVTHFVDVHSFGELILYNWGDDDDQTTDPSMNFANPAWNGKRGIPDATPGGDPHQYREYLPAADLDEAVALSGVMRDAIRAAHGRQYSVSSAVGLYPTSGTSDDWAFSRHFTDSTDRRVLGFTIEWGRQRSSIPKSFHPDYPDMVPVIEEVTAALLALCSTVAGRAADSTPGDSAPAVPGQRSHAGTTADTSLTDTTGQRG</sequence>
<dbReference type="InterPro" id="IPR000834">
    <property type="entry name" value="Peptidase_M14"/>
</dbReference>
<dbReference type="PANTHER" id="PTHR11705:SF143">
    <property type="entry name" value="SLL0236 PROTEIN"/>
    <property type="match status" value="1"/>
</dbReference>
<dbReference type="CDD" id="cd06228">
    <property type="entry name" value="M14-like"/>
    <property type="match status" value="1"/>
</dbReference>
<comment type="caution">
    <text evidence="10">The sequence shown here is derived from an EMBL/GenBank/DDBJ whole genome shotgun (WGS) entry which is preliminary data.</text>
</comment>
<keyword evidence="5" id="KW-0862">Zinc</keyword>
<reference evidence="10 11" key="1">
    <citation type="submission" date="2018-03" db="EMBL/GenBank/DDBJ databases">
        <title>Genomic Encyclopedia of Archaeal and Bacterial Type Strains, Phase II (KMG-II): from individual species to whole genera.</title>
        <authorList>
            <person name="Goeker M."/>
        </authorList>
    </citation>
    <scope>NUCLEOTIDE SEQUENCE [LARGE SCALE GENOMIC DNA]</scope>
    <source>
        <strain evidence="10 11">DSM 45416</strain>
    </source>
</reference>
<keyword evidence="4" id="KW-0378">Hydrolase</keyword>
<dbReference type="EMBL" id="PVTG01000012">
    <property type="protein sequence ID" value="PRY47689.1"/>
    <property type="molecule type" value="Genomic_DNA"/>
</dbReference>
<dbReference type="GO" id="GO:0005615">
    <property type="term" value="C:extracellular space"/>
    <property type="evidence" value="ECO:0007669"/>
    <property type="project" value="TreeGrafter"/>
</dbReference>
<comment type="cofactor">
    <cofactor evidence="1">
        <name>Zn(2+)</name>
        <dbReference type="ChEBI" id="CHEBI:29105"/>
    </cofactor>
</comment>
<dbReference type="GO" id="GO:0006508">
    <property type="term" value="P:proteolysis"/>
    <property type="evidence" value="ECO:0007669"/>
    <property type="project" value="UniProtKB-KW"/>
</dbReference>
<feature type="compositionally biased region" description="Basic and acidic residues" evidence="8">
    <location>
        <begin position="119"/>
        <end position="131"/>
    </location>
</feature>
<feature type="domain" description="Peptidase M14" evidence="9">
    <location>
        <begin position="2"/>
        <end position="372"/>
    </location>
</feature>
<evidence type="ECO:0000256" key="3">
    <source>
        <dbReference type="ARBA" id="ARBA00022670"/>
    </source>
</evidence>
<feature type="region of interest" description="Disordered" evidence="8">
    <location>
        <begin position="376"/>
        <end position="411"/>
    </location>
</feature>
<evidence type="ECO:0000259" key="9">
    <source>
        <dbReference type="PROSITE" id="PS52035"/>
    </source>
</evidence>
<feature type="active site" description="Proton donor/acceptor" evidence="7">
    <location>
        <position position="335"/>
    </location>
</feature>
<comment type="similarity">
    <text evidence="2 7">Belongs to the peptidase M14 family.</text>
</comment>
<evidence type="ECO:0000256" key="4">
    <source>
        <dbReference type="ARBA" id="ARBA00022801"/>
    </source>
</evidence>
<evidence type="ECO:0000256" key="5">
    <source>
        <dbReference type="ARBA" id="ARBA00022833"/>
    </source>
</evidence>
<accession>A0A2T0TPY5</accession>
<dbReference type="AlphaFoldDB" id="A0A2T0TPY5"/>
<organism evidence="10 11">
    <name type="scientific">Geodermatophilus tzadiensis</name>
    <dbReference type="NCBI Taxonomy" id="1137988"/>
    <lineage>
        <taxon>Bacteria</taxon>
        <taxon>Bacillati</taxon>
        <taxon>Actinomycetota</taxon>
        <taxon>Actinomycetes</taxon>
        <taxon>Geodermatophilales</taxon>
        <taxon>Geodermatophilaceae</taxon>
        <taxon>Geodermatophilus</taxon>
    </lineage>
</organism>
<dbReference type="GO" id="GO:0004181">
    <property type="term" value="F:metallocarboxypeptidase activity"/>
    <property type="evidence" value="ECO:0007669"/>
    <property type="project" value="InterPro"/>
</dbReference>
<dbReference type="Gene3D" id="3.40.630.10">
    <property type="entry name" value="Zn peptidases"/>
    <property type="match status" value="1"/>
</dbReference>
<keyword evidence="11" id="KW-1185">Reference proteome</keyword>
<evidence type="ECO:0000256" key="6">
    <source>
        <dbReference type="ARBA" id="ARBA00023049"/>
    </source>
</evidence>
<keyword evidence="10" id="KW-0121">Carboxypeptidase</keyword>
<evidence type="ECO:0000313" key="10">
    <source>
        <dbReference type="EMBL" id="PRY47689.1"/>
    </source>
</evidence>
<name>A0A2T0TPY5_9ACTN</name>
<keyword evidence="3" id="KW-0645">Protease</keyword>
<evidence type="ECO:0000256" key="8">
    <source>
        <dbReference type="SAM" id="MobiDB-lite"/>
    </source>
</evidence>
<dbReference type="SMART" id="SM00631">
    <property type="entry name" value="Zn_pept"/>
    <property type="match status" value="1"/>
</dbReference>
<gene>
    <name evidence="10" type="ORF">LY71_11244</name>
</gene>
<keyword evidence="6" id="KW-0482">Metalloprotease</keyword>
<dbReference type="SUPFAM" id="SSF53187">
    <property type="entry name" value="Zn-dependent exopeptidases"/>
    <property type="match status" value="1"/>
</dbReference>
<feature type="compositionally biased region" description="Low complexity" evidence="8">
    <location>
        <begin position="395"/>
        <end position="411"/>
    </location>
</feature>
<dbReference type="GO" id="GO:0008270">
    <property type="term" value="F:zinc ion binding"/>
    <property type="evidence" value="ECO:0007669"/>
    <property type="project" value="InterPro"/>
</dbReference>
<evidence type="ECO:0000256" key="2">
    <source>
        <dbReference type="ARBA" id="ARBA00005988"/>
    </source>
</evidence>
<dbReference type="RefSeq" id="WP_106279239.1">
    <property type="nucleotide sequence ID" value="NZ_PVTG01000012.1"/>
</dbReference>
<proteinExistence type="inferred from homology"/>
<protein>
    <submittedName>
        <fullName evidence="10">Zinc carboxypeptidase</fullName>
    </submittedName>
</protein>
<feature type="region of interest" description="Disordered" evidence="8">
    <location>
        <begin position="116"/>
        <end position="153"/>
    </location>
</feature>
<evidence type="ECO:0000256" key="1">
    <source>
        <dbReference type="ARBA" id="ARBA00001947"/>
    </source>
</evidence>
<dbReference type="PROSITE" id="PS52035">
    <property type="entry name" value="PEPTIDASE_M14"/>
    <property type="match status" value="1"/>
</dbReference>
<dbReference type="PANTHER" id="PTHR11705">
    <property type="entry name" value="PROTEASE FAMILY M14 CARBOXYPEPTIDASE A,B"/>
    <property type="match status" value="1"/>
</dbReference>
<dbReference type="Proteomes" id="UP000239210">
    <property type="component" value="Unassembled WGS sequence"/>
</dbReference>
<evidence type="ECO:0000313" key="11">
    <source>
        <dbReference type="Proteomes" id="UP000239210"/>
    </source>
</evidence>
<evidence type="ECO:0000256" key="7">
    <source>
        <dbReference type="PROSITE-ProRule" id="PRU01379"/>
    </source>
</evidence>